<dbReference type="EMBL" id="FWFU01000001">
    <property type="protein sequence ID" value="SLN26664.1"/>
    <property type="molecule type" value="Genomic_DNA"/>
</dbReference>
<organism evidence="1 2">
    <name type="scientific">Roseovarius halotolerans</name>
    <dbReference type="NCBI Taxonomy" id="505353"/>
    <lineage>
        <taxon>Bacteria</taxon>
        <taxon>Pseudomonadati</taxon>
        <taxon>Pseudomonadota</taxon>
        <taxon>Alphaproteobacteria</taxon>
        <taxon>Rhodobacterales</taxon>
        <taxon>Roseobacteraceae</taxon>
        <taxon>Roseovarius</taxon>
    </lineage>
</organism>
<name>A0A1X6YP02_9RHOB</name>
<protein>
    <submittedName>
        <fullName evidence="1">Entericidin B membrane lipoprotein</fullName>
    </submittedName>
</protein>
<evidence type="ECO:0000313" key="2">
    <source>
        <dbReference type="Proteomes" id="UP000193207"/>
    </source>
</evidence>
<dbReference type="PROSITE" id="PS51257">
    <property type="entry name" value="PROKAR_LIPOPROTEIN"/>
    <property type="match status" value="1"/>
</dbReference>
<keyword evidence="2" id="KW-1185">Reference proteome</keyword>
<dbReference type="OrthoDB" id="7363288at2"/>
<accession>A0A1X6YP02</accession>
<keyword evidence="1" id="KW-0449">Lipoprotein</keyword>
<sequence length="37" mass="3917">MKKLLVLSFLAALTACGTVEGMGRDISDAARGVRSMF</sequence>
<dbReference type="Proteomes" id="UP000193207">
    <property type="component" value="Unassembled WGS sequence"/>
</dbReference>
<reference evidence="1 2" key="1">
    <citation type="submission" date="2017-03" db="EMBL/GenBank/DDBJ databases">
        <authorList>
            <person name="Afonso C.L."/>
            <person name="Miller P.J."/>
            <person name="Scott M.A."/>
            <person name="Spackman E."/>
            <person name="Goraichik I."/>
            <person name="Dimitrov K.M."/>
            <person name="Suarez D.L."/>
            <person name="Swayne D.E."/>
        </authorList>
    </citation>
    <scope>NUCLEOTIDE SEQUENCE [LARGE SCALE GENOMIC DNA]</scope>
    <source>
        <strain evidence="1 2">CECT 8110</strain>
    </source>
</reference>
<evidence type="ECO:0000313" key="1">
    <source>
        <dbReference type="EMBL" id="SLN26664.1"/>
    </source>
</evidence>
<dbReference type="AlphaFoldDB" id="A0A1X6YP02"/>
<proteinExistence type="predicted"/>
<dbReference type="RefSeq" id="WP_085816769.1">
    <property type="nucleotide sequence ID" value="NZ_FWFU01000001.1"/>
</dbReference>
<gene>
    <name evidence="1" type="ORF">ROH8110_01248</name>
</gene>